<feature type="region of interest" description="Disordered" evidence="1">
    <location>
        <begin position="37"/>
        <end position="115"/>
    </location>
</feature>
<feature type="compositionally biased region" description="Low complexity" evidence="1">
    <location>
        <begin position="87"/>
        <end position="102"/>
    </location>
</feature>
<feature type="non-terminal residue" evidence="2">
    <location>
        <position position="115"/>
    </location>
</feature>
<feature type="region of interest" description="Disordered" evidence="1">
    <location>
        <begin position="1"/>
        <end position="21"/>
    </location>
</feature>
<reference evidence="2" key="1">
    <citation type="submission" date="2020-02" db="EMBL/GenBank/DDBJ databases">
        <authorList>
            <person name="Meier V. D."/>
        </authorList>
    </citation>
    <scope>NUCLEOTIDE SEQUENCE</scope>
    <source>
        <strain evidence="2">AVDCRST_MAG59</strain>
    </source>
</reference>
<dbReference type="AlphaFoldDB" id="A0A6J4URA1"/>
<protein>
    <submittedName>
        <fullName evidence="2">Uncharacterized protein</fullName>
    </submittedName>
</protein>
<organism evidence="2">
    <name type="scientific">uncultured Thermomicrobiales bacterium</name>
    <dbReference type="NCBI Taxonomy" id="1645740"/>
    <lineage>
        <taxon>Bacteria</taxon>
        <taxon>Pseudomonadati</taxon>
        <taxon>Thermomicrobiota</taxon>
        <taxon>Thermomicrobia</taxon>
        <taxon>Thermomicrobiales</taxon>
        <taxon>environmental samples</taxon>
    </lineage>
</organism>
<feature type="non-terminal residue" evidence="2">
    <location>
        <position position="1"/>
    </location>
</feature>
<accession>A0A6J4URA1</accession>
<name>A0A6J4URA1_9BACT</name>
<gene>
    <name evidence="2" type="ORF">AVDCRST_MAG59-2433</name>
</gene>
<sequence>CAAPSPSGWPATVVTSGTITTPWPPCRSRWWGCRAGRSPAATAGGPLARSSTTWPVSSGVSGCTPGGGPCGWRRTGCRSRRSRPRPGVRTTATTTAPAAAGSTPPPMHPIRRARR</sequence>
<evidence type="ECO:0000313" key="2">
    <source>
        <dbReference type="EMBL" id="CAA9558265.1"/>
    </source>
</evidence>
<feature type="compositionally biased region" description="Polar residues" evidence="1">
    <location>
        <begin position="49"/>
        <end position="61"/>
    </location>
</feature>
<proteinExistence type="predicted"/>
<feature type="compositionally biased region" description="Basic residues" evidence="1">
    <location>
        <begin position="75"/>
        <end position="86"/>
    </location>
</feature>
<dbReference type="EMBL" id="CADCWF010000148">
    <property type="protein sequence ID" value="CAA9558265.1"/>
    <property type="molecule type" value="Genomic_DNA"/>
</dbReference>
<evidence type="ECO:0000256" key="1">
    <source>
        <dbReference type="SAM" id="MobiDB-lite"/>
    </source>
</evidence>